<accession>A0ABX9W2L6</accession>
<organism evidence="1 2">
    <name type="scientific">Zhongshania marina</name>
    <dbReference type="NCBI Taxonomy" id="2304603"/>
    <lineage>
        <taxon>Bacteria</taxon>
        <taxon>Pseudomonadati</taxon>
        <taxon>Pseudomonadota</taxon>
        <taxon>Gammaproteobacteria</taxon>
        <taxon>Cellvibrionales</taxon>
        <taxon>Spongiibacteraceae</taxon>
        <taxon>Zhongshania</taxon>
    </lineage>
</organism>
<proteinExistence type="predicted"/>
<comment type="caution">
    <text evidence="1">The sequence shown here is derived from an EMBL/GenBank/DDBJ whole genome shotgun (WGS) entry which is preliminary data.</text>
</comment>
<protein>
    <submittedName>
        <fullName evidence="1">Uncharacterized protein</fullName>
    </submittedName>
</protein>
<dbReference type="Proteomes" id="UP000274695">
    <property type="component" value="Unassembled WGS sequence"/>
</dbReference>
<sequence length="62" mass="6779">MFTAIGAMFQSIIIALNTFNRGVRALDNAVIVMEGHSQKLCNDELEALGLTLDVNRQVTKVS</sequence>
<dbReference type="EMBL" id="RHGB01000010">
    <property type="protein sequence ID" value="RNL63448.1"/>
    <property type="molecule type" value="Genomic_DNA"/>
</dbReference>
<reference evidence="1 2" key="1">
    <citation type="submission" date="2018-10" db="EMBL/GenBank/DDBJ databases">
        <title>Draft genome sequence of Zhongshania sp. DSW25-10.</title>
        <authorList>
            <person name="Oh J."/>
        </authorList>
    </citation>
    <scope>NUCLEOTIDE SEQUENCE [LARGE SCALE GENOMIC DNA]</scope>
    <source>
        <strain evidence="1 2">DSW25-10</strain>
    </source>
</reference>
<name>A0ABX9W2L6_9GAMM</name>
<keyword evidence="2" id="KW-1185">Reference proteome</keyword>
<evidence type="ECO:0000313" key="2">
    <source>
        <dbReference type="Proteomes" id="UP000274695"/>
    </source>
</evidence>
<gene>
    <name evidence="1" type="ORF">D0911_10060</name>
</gene>
<dbReference type="RefSeq" id="WP_123182515.1">
    <property type="nucleotide sequence ID" value="NZ_RHGB01000010.1"/>
</dbReference>
<evidence type="ECO:0000313" key="1">
    <source>
        <dbReference type="EMBL" id="RNL63448.1"/>
    </source>
</evidence>